<proteinExistence type="predicted"/>
<evidence type="ECO:0000313" key="1">
    <source>
        <dbReference type="EMBL" id="RBP65365.1"/>
    </source>
</evidence>
<name>A0A366I9H4_9FIRM</name>
<reference evidence="1 2" key="1">
    <citation type="submission" date="2018-06" db="EMBL/GenBank/DDBJ databases">
        <title>Genomic Encyclopedia of Type Strains, Phase IV (KMG-IV): sequencing the most valuable type-strain genomes for metagenomic binning, comparative biology and taxonomic classification.</title>
        <authorList>
            <person name="Goeker M."/>
        </authorList>
    </citation>
    <scope>NUCLEOTIDE SEQUENCE [LARGE SCALE GENOMIC DNA]</scope>
    <source>
        <strain evidence="1 2">DSM 22112</strain>
    </source>
</reference>
<sequence length="74" mass="8806">MCTLYIDLSVGKLKLVCRGYEFNRKDYYEYILDITILDFFNYIKPASKNKWIDSLYTPELLLDLGKIKESNDKI</sequence>
<keyword evidence="2" id="KW-1185">Reference proteome</keyword>
<protein>
    <submittedName>
        <fullName evidence="1">Uncharacterized protein</fullName>
    </submittedName>
</protein>
<dbReference type="AlphaFoldDB" id="A0A366I9H4"/>
<gene>
    <name evidence="1" type="ORF">DES36_107105</name>
</gene>
<dbReference type="EMBL" id="QNRX01000007">
    <property type="protein sequence ID" value="RBP65365.1"/>
    <property type="molecule type" value="Genomic_DNA"/>
</dbReference>
<accession>A0A366I9H4</accession>
<organism evidence="1 2">
    <name type="scientific">Alkalibaculum bacchi</name>
    <dbReference type="NCBI Taxonomy" id="645887"/>
    <lineage>
        <taxon>Bacteria</taxon>
        <taxon>Bacillati</taxon>
        <taxon>Bacillota</taxon>
        <taxon>Clostridia</taxon>
        <taxon>Eubacteriales</taxon>
        <taxon>Eubacteriaceae</taxon>
        <taxon>Alkalibaculum</taxon>
    </lineage>
</organism>
<evidence type="ECO:0000313" key="2">
    <source>
        <dbReference type="Proteomes" id="UP000253490"/>
    </source>
</evidence>
<dbReference type="Proteomes" id="UP000253490">
    <property type="component" value="Unassembled WGS sequence"/>
</dbReference>
<comment type="caution">
    <text evidence="1">The sequence shown here is derived from an EMBL/GenBank/DDBJ whole genome shotgun (WGS) entry which is preliminary data.</text>
</comment>